<dbReference type="GO" id="GO:0008803">
    <property type="term" value="F:bis(5'-nucleosyl)-tetraphosphatase (symmetrical) activity"/>
    <property type="evidence" value="ECO:0007669"/>
    <property type="project" value="TreeGrafter"/>
</dbReference>
<evidence type="ECO:0000313" key="3">
    <source>
        <dbReference type="Proteomes" id="UP000184932"/>
    </source>
</evidence>
<name>A0A1N6H7P8_9RHOB</name>
<dbReference type="AlphaFoldDB" id="A0A1N6H7P8"/>
<dbReference type="PANTHER" id="PTHR42850">
    <property type="entry name" value="METALLOPHOSPHOESTERASE"/>
    <property type="match status" value="1"/>
</dbReference>
<dbReference type="Proteomes" id="UP000184932">
    <property type="component" value="Unassembled WGS sequence"/>
</dbReference>
<dbReference type="InterPro" id="IPR004843">
    <property type="entry name" value="Calcineurin-like_PHP"/>
</dbReference>
<dbReference type="RefSeq" id="WP_074257084.1">
    <property type="nucleotide sequence ID" value="NZ_FSRL01000001.1"/>
</dbReference>
<dbReference type="Pfam" id="PF00149">
    <property type="entry name" value="Metallophos"/>
    <property type="match status" value="1"/>
</dbReference>
<dbReference type="EMBL" id="FSRL01000001">
    <property type="protein sequence ID" value="SIO15786.1"/>
    <property type="molecule type" value="Genomic_DNA"/>
</dbReference>
<protein>
    <submittedName>
        <fullName evidence="2">Serine/threonine protein phosphatase 1</fullName>
    </submittedName>
</protein>
<reference evidence="3" key="1">
    <citation type="submission" date="2016-11" db="EMBL/GenBank/DDBJ databases">
        <authorList>
            <person name="Varghese N."/>
            <person name="Submissions S."/>
        </authorList>
    </citation>
    <scope>NUCLEOTIDE SEQUENCE [LARGE SCALE GENOMIC DNA]</scope>
    <source>
        <strain evidence="3">DSM 29440</strain>
    </source>
</reference>
<keyword evidence="3" id="KW-1185">Reference proteome</keyword>
<gene>
    <name evidence="2" type="ORF">SAMN05444002_3149</name>
</gene>
<dbReference type="GO" id="GO:0110154">
    <property type="term" value="P:RNA decapping"/>
    <property type="evidence" value="ECO:0007669"/>
    <property type="project" value="TreeGrafter"/>
</dbReference>
<sequence length="251" mass="27384">MRVYAIGDIHGHLDKLKAVHAFIEQDRRRMKDADAPVVHVGDLVDRGPDSAGVLGYLAEGVAAGKPWVILKGNHDRMMRRFLEPERLRDPLRPDLHWLQDNIGGRSTLASYGVDTDPARGKEAIHEDSRAAVPETHVALLDGMKTHHRMPGLYFVHAGVRPGVGFDAQVEDDLVWIREPFLSDTRDHGALVVHGHSPVALATHYGNRLNIDSAAAYGGPLSAVVIEGKGLAVSLLTETGRRPLVPVRAMVG</sequence>
<dbReference type="SUPFAM" id="SSF56300">
    <property type="entry name" value="Metallo-dependent phosphatases"/>
    <property type="match status" value="1"/>
</dbReference>
<dbReference type="STRING" id="1217970.SAMN05444002_3149"/>
<dbReference type="InterPro" id="IPR029052">
    <property type="entry name" value="Metallo-depent_PP-like"/>
</dbReference>
<dbReference type="InterPro" id="IPR050126">
    <property type="entry name" value="Ap4A_hydrolase"/>
</dbReference>
<dbReference type="GO" id="GO:0005737">
    <property type="term" value="C:cytoplasm"/>
    <property type="evidence" value="ECO:0007669"/>
    <property type="project" value="TreeGrafter"/>
</dbReference>
<feature type="domain" description="Calcineurin-like phosphoesterase" evidence="1">
    <location>
        <begin position="1"/>
        <end position="199"/>
    </location>
</feature>
<accession>A0A1N6H7P8</accession>
<dbReference type="OrthoDB" id="9807890at2"/>
<proteinExistence type="predicted"/>
<evidence type="ECO:0000313" key="2">
    <source>
        <dbReference type="EMBL" id="SIO15786.1"/>
    </source>
</evidence>
<evidence type="ECO:0000259" key="1">
    <source>
        <dbReference type="Pfam" id="PF00149"/>
    </source>
</evidence>
<dbReference type="GO" id="GO:0016791">
    <property type="term" value="F:phosphatase activity"/>
    <property type="evidence" value="ECO:0007669"/>
    <property type="project" value="TreeGrafter"/>
</dbReference>
<organism evidence="2 3">
    <name type="scientific">Vannielia litorea</name>
    <dbReference type="NCBI Taxonomy" id="1217970"/>
    <lineage>
        <taxon>Bacteria</taxon>
        <taxon>Pseudomonadati</taxon>
        <taxon>Pseudomonadota</taxon>
        <taxon>Alphaproteobacteria</taxon>
        <taxon>Rhodobacterales</taxon>
        <taxon>Paracoccaceae</taxon>
        <taxon>Vannielia</taxon>
    </lineage>
</organism>
<dbReference type="Gene3D" id="3.60.21.10">
    <property type="match status" value="1"/>
</dbReference>
<dbReference type="PANTHER" id="PTHR42850:SF4">
    <property type="entry name" value="ZINC-DEPENDENT ENDOPOLYPHOSPHATASE"/>
    <property type="match status" value="1"/>
</dbReference>